<dbReference type="AlphaFoldDB" id="A0A5B6Z868"/>
<proteinExistence type="predicted"/>
<accession>A0A5B6Z868</accession>
<name>A0A5B6Z868_DAVIN</name>
<keyword evidence="2" id="KW-0732">Signal</keyword>
<evidence type="ECO:0000256" key="2">
    <source>
        <dbReference type="SAM" id="SignalP"/>
    </source>
</evidence>
<evidence type="ECO:0000256" key="1">
    <source>
        <dbReference type="SAM" id="MobiDB-lite"/>
    </source>
</evidence>
<dbReference type="PANTHER" id="PTHR33592:SF3">
    <property type="entry name" value="TRANSMEMBRANE PROTEIN"/>
    <property type="match status" value="1"/>
</dbReference>
<sequence length="116" mass="12636">MGIHKNNHFKITLIFTNICTVSGFQQLSAMRPLEEEQRLKKGLPIQSLQRGPVPSSGSNPCTYIPGRGTGRCTLAENEMNFAGELVAHAPPAFPDFMVNFAAASKANDTQKKDTDS</sequence>
<organism evidence="3">
    <name type="scientific">Davidia involucrata</name>
    <name type="common">Dove tree</name>
    <dbReference type="NCBI Taxonomy" id="16924"/>
    <lineage>
        <taxon>Eukaryota</taxon>
        <taxon>Viridiplantae</taxon>
        <taxon>Streptophyta</taxon>
        <taxon>Embryophyta</taxon>
        <taxon>Tracheophyta</taxon>
        <taxon>Spermatophyta</taxon>
        <taxon>Magnoliopsida</taxon>
        <taxon>eudicotyledons</taxon>
        <taxon>Gunneridae</taxon>
        <taxon>Pentapetalae</taxon>
        <taxon>asterids</taxon>
        <taxon>Cornales</taxon>
        <taxon>Nyssaceae</taxon>
        <taxon>Davidia</taxon>
    </lineage>
</organism>
<feature type="chain" id="PRO_5023084102" evidence="2">
    <location>
        <begin position="24"/>
        <end position="116"/>
    </location>
</feature>
<evidence type="ECO:0000313" key="3">
    <source>
        <dbReference type="EMBL" id="MPA40221.1"/>
    </source>
</evidence>
<dbReference type="PANTHER" id="PTHR33592">
    <property type="entry name" value="TRANSMEMBRANE PROTEIN"/>
    <property type="match status" value="1"/>
</dbReference>
<reference evidence="3" key="1">
    <citation type="submission" date="2019-08" db="EMBL/GenBank/DDBJ databases">
        <title>Reference gene set and small RNA set construction with multiple tissues from Davidia involucrata Baill.</title>
        <authorList>
            <person name="Yang H."/>
            <person name="Zhou C."/>
            <person name="Li G."/>
            <person name="Wang J."/>
            <person name="Gao P."/>
            <person name="Wang M."/>
            <person name="Wang R."/>
            <person name="Zhao Y."/>
        </authorList>
    </citation>
    <scope>NUCLEOTIDE SEQUENCE</scope>
    <source>
        <tissue evidence="3">Mixed with DoveR01_LX</tissue>
    </source>
</reference>
<feature type="signal peptide" evidence="2">
    <location>
        <begin position="1"/>
        <end position="23"/>
    </location>
</feature>
<gene>
    <name evidence="3" type="ORF">Din_009662</name>
</gene>
<feature type="region of interest" description="Disordered" evidence="1">
    <location>
        <begin position="38"/>
        <end position="62"/>
    </location>
</feature>
<protein>
    <submittedName>
        <fullName evidence="3">Uncharacterized protein</fullName>
    </submittedName>
</protein>
<dbReference type="EMBL" id="GHES01009662">
    <property type="protein sequence ID" value="MPA40221.1"/>
    <property type="molecule type" value="Transcribed_RNA"/>
</dbReference>